<dbReference type="Proteomes" id="UP001156921">
    <property type="component" value="Unassembled WGS sequence"/>
</dbReference>
<proteinExistence type="predicted"/>
<name>A0ABQ6BGZ6_9CAUL</name>
<dbReference type="RefSeq" id="WP_284222176.1">
    <property type="nucleotide sequence ID" value="NZ_BSOY01000023.1"/>
</dbReference>
<dbReference type="EMBL" id="BSOY01000023">
    <property type="protein sequence ID" value="GLS01320.1"/>
    <property type="molecule type" value="Genomic_DNA"/>
</dbReference>
<evidence type="ECO:0000313" key="1">
    <source>
        <dbReference type="EMBL" id="GLS01320.1"/>
    </source>
</evidence>
<organism evidence="1 2">
    <name type="scientific">Brevundimonas denitrificans</name>
    <dbReference type="NCBI Taxonomy" id="1443434"/>
    <lineage>
        <taxon>Bacteria</taxon>
        <taxon>Pseudomonadati</taxon>
        <taxon>Pseudomonadota</taxon>
        <taxon>Alphaproteobacteria</taxon>
        <taxon>Caulobacterales</taxon>
        <taxon>Caulobacteraceae</taxon>
        <taxon>Brevundimonas</taxon>
    </lineage>
</organism>
<accession>A0ABQ6BGZ6</accession>
<reference evidence="2" key="1">
    <citation type="journal article" date="2019" name="Int. J. Syst. Evol. Microbiol.">
        <title>The Global Catalogue of Microorganisms (GCM) 10K type strain sequencing project: providing services to taxonomists for standard genome sequencing and annotation.</title>
        <authorList>
            <consortium name="The Broad Institute Genomics Platform"/>
            <consortium name="The Broad Institute Genome Sequencing Center for Infectious Disease"/>
            <person name="Wu L."/>
            <person name="Ma J."/>
        </authorList>
    </citation>
    <scope>NUCLEOTIDE SEQUENCE [LARGE SCALE GENOMIC DNA]</scope>
    <source>
        <strain evidence="2">NBRC 110107</strain>
    </source>
</reference>
<sequence length="305" mass="33467">MPVNDTLDLIFDGPDVVPWPRVSLMVAALEKAEGEALCAIHKRLWPGRDNITPDRMAPNAALAASPKAGSLIVPLVFEAAEIYSAFASPDVRNVMGDVSLGRLLSAVADTSGVIMFAHFLLFGPWGFVAKVTNQRTREPTVEERPLAEIADLVYGDGAVNWVENLMDAAERTGCERVRVRFRDFEADLVIADRRSSSSRLGRRKHSNSVSHTGALRFARRDEESISVVCRGQSRTAYLASGGSDQNSDVIVLGRKLDEFPIGKWMEATGEFVNQMEVQTKDDVPDAWKNANGVFFITGVRPADFT</sequence>
<keyword evidence="2" id="KW-1185">Reference proteome</keyword>
<protein>
    <submittedName>
        <fullName evidence="1">Uncharacterized protein</fullName>
    </submittedName>
</protein>
<comment type="caution">
    <text evidence="1">The sequence shown here is derived from an EMBL/GenBank/DDBJ whole genome shotgun (WGS) entry which is preliminary data.</text>
</comment>
<gene>
    <name evidence="1" type="ORF">GCM10007859_13330</name>
</gene>
<evidence type="ECO:0000313" key="2">
    <source>
        <dbReference type="Proteomes" id="UP001156921"/>
    </source>
</evidence>